<evidence type="ECO:0000256" key="4">
    <source>
        <dbReference type="SAM" id="MobiDB-lite"/>
    </source>
</evidence>
<dbReference type="GO" id="GO:0006508">
    <property type="term" value="P:proteolysis"/>
    <property type="evidence" value="ECO:0007669"/>
    <property type="project" value="UniProtKB-KW"/>
</dbReference>
<dbReference type="Gene3D" id="3.90.226.10">
    <property type="entry name" value="2-enoyl-CoA Hydratase, Chain A, domain 1"/>
    <property type="match status" value="1"/>
</dbReference>
<evidence type="ECO:0000256" key="1">
    <source>
        <dbReference type="ARBA" id="ARBA00022670"/>
    </source>
</evidence>
<dbReference type="EMBL" id="JAUSUI010000001">
    <property type="protein sequence ID" value="MDQ0301367.1"/>
    <property type="molecule type" value="Genomic_DNA"/>
</dbReference>
<accession>A0ABU0B6B6</accession>
<dbReference type="GO" id="GO:0008233">
    <property type="term" value="F:peptidase activity"/>
    <property type="evidence" value="ECO:0007669"/>
    <property type="project" value="UniProtKB-KW"/>
</dbReference>
<evidence type="ECO:0000313" key="6">
    <source>
        <dbReference type="Proteomes" id="UP001224682"/>
    </source>
</evidence>
<sequence length="353" mass="36760">MAVLVNGELVLTGFVGDSFWEDGFTDKEVLEALAEIGRDADVTCRLNSGGGYVSHGKAIFNALSMHKGKVTISIEGMAASAASIIAMAGDEIIMRKGATMMIHDPMVWTSGNSAEHQKSIEYLETEAVSLAGIYADVCGKSEDECRALMLAETWLTAEQAVAEGFATKAETKPAKAATAFDYSLYQHAPKSAVALAKKNSWNLREALQAASSAVATSPKDPPMAEKTKADDTTNVDTAKIASDAATATKARIGEIMNCDEAKGREALANHIAFNTEMPVADAKAMLAAAPAAAPAAAQAAPNAQTQAENYGQRKAEGDNVASPEAKAASKATINAQWKNAFAQANAARGATAA</sequence>
<evidence type="ECO:0000256" key="2">
    <source>
        <dbReference type="ARBA" id="ARBA00022801"/>
    </source>
</evidence>
<feature type="region of interest" description="Disordered" evidence="4">
    <location>
        <begin position="212"/>
        <end position="235"/>
    </location>
</feature>
<evidence type="ECO:0000313" key="5">
    <source>
        <dbReference type="EMBL" id="MDQ0301367.1"/>
    </source>
</evidence>
<comment type="caution">
    <text evidence="5">The sequence shown here is derived from an EMBL/GenBank/DDBJ whole genome shotgun (WGS) entry which is preliminary data.</text>
</comment>
<dbReference type="PANTHER" id="PTHR10381">
    <property type="entry name" value="ATP-DEPENDENT CLP PROTEASE PROTEOLYTIC SUBUNIT"/>
    <property type="match status" value="1"/>
</dbReference>
<keyword evidence="1 5" id="KW-0645">Protease</keyword>
<name>A0ABU0B6B6_9HYPH</name>
<feature type="region of interest" description="Disordered" evidence="4">
    <location>
        <begin position="299"/>
        <end position="331"/>
    </location>
</feature>
<reference evidence="5 6" key="1">
    <citation type="submission" date="2023-07" db="EMBL/GenBank/DDBJ databases">
        <title>Genomic Encyclopedia of Type Strains, Phase IV (KMG-IV): sequencing the most valuable type-strain genomes for metagenomic binning, comparative biology and taxonomic classification.</title>
        <authorList>
            <person name="Goeker M."/>
        </authorList>
    </citation>
    <scope>NUCLEOTIDE SEQUENCE [LARGE SCALE GENOMIC DNA]</scope>
    <source>
        <strain evidence="5 6">DSM 2457</strain>
    </source>
</reference>
<evidence type="ECO:0000256" key="3">
    <source>
        <dbReference type="ARBA" id="ARBA00022825"/>
    </source>
</evidence>
<dbReference type="Proteomes" id="UP001224682">
    <property type="component" value="Unassembled WGS sequence"/>
</dbReference>
<dbReference type="PANTHER" id="PTHR10381:SF70">
    <property type="entry name" value="ATP-DEPENDENT CLP PROTEASE PROTEOLYTIC SUBUNIT"/>
    <property type="match status" value="1"/>
</dbReference>
<dbReference type="Pfam" id="PF00574">
    <property type="entry name" value="CLP_protease"/>
    <property type="match status" value="1"/>
</dbReference>
<proteinExistence type="predicted"/>
<protein>
    <submittedName>
        <fullName evidence="5">ATP-dependent protease ClpP protease subunit</fullName>
    </submittedName>
</protein>
<keyword evidence="6" id="KW-1185">Reference proteome</keyword>
<dbReference type="InterPro" id="IPR023562">
    <property type="entry name" value="ClpP/TepA"/>
</dbReference>
<dbReference type="InterPro" id="IPR029045">
    <property type="entry name" value="ClpP/crotonase-like_dom_sf"/>
</dbReference>
<feature type="compositionally biased region" description="Basic and acidic residues" evidence="4">
    <location>
        <begin position="222"/>
        <end position="231"/>
    </location>
</feature>
<gene>
    <name evidence="5" type="ORF">J2S75_000378</name>
</gene>
<dbReference type="SUPFAM" id="SSF52096">
    <property type="entry name" value="ClpP/crotonase"/>
    <property type="match status" value="1"/>
</dbReference>
<organism evidence="5 6">
    <name type="scientific">Ancylobacter polymorphus</name>
    <dbReference type="NCBI Taxonomy" id="223390"/>
    <lineage>
        <taxon>Bacteria</taxon>
        <taxon>Pseudomonadati</taxon>
        <taxon>Pseudomonadota</taxon>
        <taxon>Alphaproteobacteria</taxon>
        <taxon>Hyphomicrobiales</taxon>
        <taxon>Xanthobacteraceae</taxon>
        <taxon>Ancylobacter</taxon>
    </lineage>
</organism>
<dbReference type="NCBIfam" id="NF045542">
    <property type="entry name" value="Clp_rel_HeadMat"/>
    <property type="match status" value="1"/>
</dbReference>
<keyword evidence="3" id="KW-0720">Serine protease</keyword>
<dbReference type="CDD" id="cd07016">
    <property type="entry name" value="S14_ClpP_1"/>
    <property type="match status" value="1"/>
</dbReference>
<keyword evidence="2" id="KW-0378">Hydrolase</keyword>
<dbReference type="RefSeq" id="WP_307017658.1">
    <property type="nucleotide sequence ID" value="NZ_JAUSUI010000001.1"/>
</dbReference>